<reference evidence="2" key="1">
    <citation type="submission" date="2021-01" db="EMBL/GenBank/DDBJ databases">
        <authorList>
            <person name="Corre E."/>
            <person name="Pelletier E."/>
            <person name="Niang G."/>
            <person name="Scheremetjew M."/>
            <person name="Finn R."/>
            <person name="Kale V."/>
            <person name="Holt S."/>
            <person name="Cochrane G."/>
            <person name="Meng A."/>
            <person name="Brown T."/>
            <person name="Cohen L."/>
        </authorList>
    </citation>
    <scope>NUCLEOTIDE SEQUENCE</scope>
    <source>
        <strain evidence="2">NIES-381</strain>
    </source>
</reference>
<organism evidence="2">
    <name type="scientific">Eutreptiella gymnastica</name>
    <dbReference type="NCBI Taxonomy" id="73025"/>
    <lineage>
        <taxon>Eukaryota</taxon>
        <taxon>Discoba</taxon>
        <taxon>Euglenozoa</taxon>
        <taxon>Euglenida</taxon>
        <taxon>Spirocuta</taxon>
        <taxon>Euglenophyceae</taxon>
        <taxon>Eutreptiales</taxon>
        <taxon>Eutreptiaceae</taxon>
        <taxon>Eutreptiella</taxon>
    </lineage>
</organism>
<dbReference type="EMBL" id="HBGA01039868">
    <property type="protein sequence ID" value="CAD9003359.1"/>
    <property type="molecule type" value="Transcribed_RNA"/>
</dbReference>
<evidence type="ECO:0000313" key="2">
    <source>
        <dbReference type="EMBL" id="CAD9003359.1"/>
    </source>
</evidence>
<proteinExistence type="predicted"/>
<evidence type="ECO:0000256" key="1">
    <source>
        <dbReference type="SAM" id="MobiDB-lite"/>
    </source>
</evidence>
<gene>
    <name evidence="2" type="ORF">EGYM00392_LOCUS14443</name>
</gene>
<sequence length="113" mass="12308">MVQFAMLKTKLSQLGLTFEAVSNVDGARVNDALKKRLTLGNWSGLPGLPRKQQNSSVSERVGVGRKVTKGTELQSPGMSNHSETCSHNRCCKTPTTRCLLHVCPPLGPQMRFG</sequence>
<protein>
    <submittedName>
        <fullName evidence="2">Uncharacterized protein</fullName>
    </submittedName>
</protein>
<accession>A0A7S1I793</accession>
<dbReference type="AlphaFoldDB" id="A0A7S1I793"/>
<feature type="region of interest" description="Disordered" evidence="1">
    <location>
        <begin position="45"/>
        <end position="86"/>
    </location>
</feature>
<feature type="compositionally biased region" description="Polar residues" evidence="1">
    <location>
        <begin position="71"/>
        <end position="86"/>
    </location>
</feature>
<name>A0A7S1I793_9EUGL</name>